<reference evidence="2" key="1">
    <citation type="journal article" date="2020" name="Appl. Environ. Microbiol.">
        <title>Diazotrophic Anaeromyxobacter Isolates from Soils.</title>
        <authorList>
            <person name="Masuda Y."/>
            <person name="Yamanaka H."/>
            <person name="Xu Z.X."/>
            <person name="Shiratori Y."/>
            <person name="Aono T."/>
            <person name="Amachi S."/>
            <person name="Senoo K."/>
            <person name="Itoh H."/>
        </authorList>
    </citation>
    <scope>NUCLEOTIDE SEQUENCE [LARGE SCALE GENOMIC DNA]</scope>
    <source>
        <strain evidence="2">R267</strain>
    </source>
</reference>
<proteinExistence type="predicted"/>
<evidence type="ECO:0000313" key="2">
    <source>
        <dbReference type="Proteomes" id="UP000503640"/>
    </source>
</evidence>
<dbReference type="RefSeq" id="WP_176064132.1">
    <property type="nucleotide sequence ID" value="NZ_BJTG01000003.1"/>
</dbReference>
<accession>A0A7I9VKI5</accession>
<comment type="caution">
    <text evidence="1">The sequence shown here is derived from an EMBL/GenBank/DDBJ whole genome shotgun (WGS) entry which is preliminary data.</text>
</comment>
<protein>
    <submittedName>
        <fullName evidence="1">Uncharacterized protein</fullName>
    </submittedName>
</protein>
<gene>
    <name evidence="1" type="ORF">AMYX_13700</name>
</gene>
<organism evidence="1 2">
    <name type="scientific">Anaeromyxobacter diazotrophicus</name>
    <dbReference type="NCBI Taxonomy" id="2590199"/>
    <lineage>
        <taxon>Bacteria</taxon>
        <taxon>Pseudomonadati</taxon>
        <taxon>Myxococcota</taxon>
        <taxon>Myxococcia</taxon>
        <taxon>Myxococcales</taxon>
        <taxon>Cystobacterineae</taxon>
        <taxon>Anaeromyxobacteraceae</taxon>
        <taxon>Anaeromyxobacter</taxon>
    </lineage>
</organism>
<dbReference type="EMBL" id="BJTG01000003">
    <property type="protein sequence ID" value="GEJ56629.1"/>
    <property type="molecule type" value="Genomic_DNA"/>
</dbReference>
<sequence>MLTKPAQFTDLYEAVEQMFNDVHLELIACELCGDYHPPDIHLQPFTPYDSSEPEEA</sequence>
<dbReference type="Proteomes" id="UP000503640">
    <property type="component" value="Unassembled WGS sequence"/>
</dbReference>
<keyword evidence="2" id="KW-1185">Reference proteome</keyword>
<evidence type="ECO:0000313" key="1">
    <source>
        <dbReference type="EMBL" id="GEJ56629.1"/>
    </source>
</evidence>
<dbReference type="AlphaFoldDB" id="A0A7I9VKI5"/>
<name>A0A7I9VKI5_9BACT</name>